<sequence>MSGKMGVPVACVLTGWVVAVKRDGCCGVHAMARVGAG</sequence>
<name>C6C9L0_MUSP7</name>
<dbReference type="HOGENOM" id="CLU_3342943_0_0_6"/>
<gene>
    <name evidence="1" type="ordered locus">Dd703_0650</name>
</gene>
<keyword evidence="2" id="KW-1185">Reference proteome</keyword>
<evidence type="ECO:0000313" key="1">
    <source>
        <dbReference type="EMBL" id="ACS84461.1"/>
    </source>
</evidence>
<dbReference type="EMBL" id="CP001654">
    <property type="protein sequence ID" value="ACS84461.1"/>
    <property type="molecule type" value="Genomic_DNA"/>
</dbReference>
<protein>
    <submittedName>
        <fullName evidence="1">Uncharacterized protein</fullName>
    </submittedName>
</protein>
<organism evidence="1 2">
    <name type="scientific">Musicola paradisiaca (strain Ech703)</name>
    <name type="common">Dickeya paradisiaca</name>
    <name type="synonym">Dickeya dadantii</name>
    <dbReference type="NCBI Taxonomy" id="579405"/>
    <lineage>
        <taxon>Bacteria</taxon>
        <taxon>Pseudomonadati</taxon>
        <taxon>Pseudomonadota</taxon>
        <taxon>Gammaproteobacteria</taxon>
        <taxon>Enterobacterales</taxon>
        <taxon>Pectobacteriaceae</taxon>
        <taxon>Musicola</taxon>
    </lineage>
</organism>
<accession>C6C9L0</accession>
<dbReference type="Proteomes" id="UP000002734">
    <property type="component" value="Chromosome"/>
</dbReference>
<proteinExistence type="predicted"/>
<dbReference type="KEGG" id="dda:Dd703_0650"/>
<dbReference type="AlphaFoldDB" id="C6C9L0"/>
<reference evidence="1" key="1">
    <citation type="submission" date="2009-06" db="EMBL/GenBank/DDBJ databases">
        <title>Complete sequence of Dickeya dadantii Ech703.</title>
        <authorList>
            <consortium name="US DOE Joint Genome Institute"/>
            <person name="Lucas S."/>
            <person name="Copeland A."/>
            <person name="Lapidus A."/>
            <person name="Glavina del Rio T."/>
            <person name="Dalin E."/>
            <person name="Tice H."/>
            <person name="Bruce D."/>
            <person name="Goodwin L."/>
            <person name="Pitluck S."/>
            <person name="Chertkov O."/>
            <person name="Brettin T."/>
            <person name="Detter J.C."/>
            <person name="Han C."/>
            <person name="Larimer F."/>
            <person name="Land M."/>
            <person name="Hauser L."/>
            <person name="Kyrpides N."/>
            <person name="Mikhailova N."/>
            <person name="Balakrishnan V."/>
            <person name="Glasner J."/>
            <person name="Perna N.T."/>
        </authorList>
    </citation>
    <scope>NUCLEOTIDE SEQUENCE [LARGE SCALE GENOMIC DNA]</scope>
    <source>
        <strain evidence="1">Ech703</strain>
    </source>
</reference>
<evidence type="ECO:0000313" key="2">
    <source>
        <dbReference type="Proteomes" id="UP000002734"/>
    </source>
</evidence>